<name>A0A3Q9FSW8_9BACT</name>
<dbReference type="AlphaFoldDB" id="A0A3Q9FSW8"/>
<protein>
    <recommendedName>
        <fullName evidence="3">T9SS C-terminal target domain-containing protein</fullName>
    </recommendedName>
</protein>
<sequence length="452" mass="48641">MNYLYKLLIVTISLCTSCSISSPSDYNPEQPAEGDDGSAITGTGDIINCLFIENNTTYIDIDEEDTITSISDLKVEDVFTSTTFGKENYRDELPLLISTSITDFELNTALPSFFETPSYVGAFGTSAAESWSTNSNWFLIDPSTKEYNYNEEQAIKISGEITEDITLYANKQYLLIGQVFVQEGKTITIEAGTIIFGSGRTGDAEPGVLIINRGAKINAKGTAENPIVFTSTKAIGQRDRGDWGGLVLLGRSPNNKGEDVTIEGIDATGGNGQYGGNDPHDNSGILQYVRIEYAGIALSPGNEINTLTLGSIGDNTQIDHIITSFAGDDAYEWFGGNVNLHHLVAYNTLDDDFDTDAGYSGNVQYVYVLRNELAADISGSKCFESTTSKNAGASPITSCVFSNVTAVGTLYLAEGSDMYDPQFQNGIKASNFSSITVTNSIIIGCPIGTQNY</sequence>
<evidence type="ECO:0000313" key="1">
    <source>
        <dbReference type="EMBL" id="AZQ65337.1"/>
    </source>
</evidence>
<dbReference type="PANTHER" id="PTHR41339">
    <property type="entry name" value="LIPL48"/>
    <property type="match status" value="1"/>
</dbReference>
<organism evidence="1 2">
    <name type="scientific">Flammeovirga pectinis</name>
    <dbReference type="NCBI Taxonomy" id="2494373"/>
    <lineage>
        <taxon>Bacteria</taxon>
        <taxon>Pseudomonadati</taxon>
        <taxon>Bacteroidota</taxon>
        <taxon>Cytophagia</taxon>
        <taxon>Cytophagales</taxon>
        <taxon>Flammeovirgaceae</taxon>
        <taxon>Flammeovirga</taxon>
    </lineage>
</organism>
<dbReference type="PANTHER" id="PTHR41339:SF1">
    <property type="entry name" value="SECRETED PROTEIN"/>
    <property type="match status" value="1"/>
</dbReference>
<dbReference type="RefSeq" id="WP_126619956.1">
    <property type="nucleotide sequence ID" value="NZ_CP034563.1"/>
</dbReference>
<dbReference type="KEGG" id="fll:EI427_24295"/>
<proteinExistence type="predicted"/>
<keyword evidence="2" id="KW-1185">Reference proteome</keyword>
<dbReference type="Proteomes" id="UP000267268">
    <property type="component" value="Chromosome 2"/>
</dbReference>
<evidence type="ECO:0000313" key="2">
    <source>
        <dbReference type="Proteomes" id="UP000267268"/>
    </source>
</evidence>
<dbReference type="EMBL" id="CP034563">
    <property type="protein sequence ID" value="AZQ65337.1"/>
    <property type="molecule type" value="Genomic_DNA"/>
</dbReference>
<evidence type="ECO:0008006" key="3">
    <source>
        <dbReference type="Google" id="ProtNLM"/>
    </source>
</evidence>
<reference evidence="1 2" key="1">
    <citation type="submission" date="2018-12" db="EMBL/GenBank/DDBJ databases">
        <title>Flammeovirga pectinis sp. nov., isolated from the gut of the Korean scallop, Patinopecten yessoensis.</title>
        <authorList>
            <person name="Bae J.-W."/>
            <person name="Jeong Y.-S."/>
            <person name="Kang W."/>
        </authorList>
    </citation>
    <scope>NUCLEOTIDE SEQUENCE [LARGE SCALE GENOMIC DNA]</scope>
    <source>
        <strain evidence="1 2">L12M1</strain>
    </source>
</reference>
<gene>
    <name evidence="1" type="ORF">EI427_24295</name>
</gene>
<dbReference type="OrthoDB" id="1521716at2"/>
<accession>A0A3Q9FSW8</accession>